<sequence>MARTRSKPAAKELTSPPTTSTPKPLPPSVENAPKLFVLPKDTSKGARIVSLDNPATGAPSRYLFCPDKGFHEFTKIAAPKKACRSWLITSEKSLNENDVGLDQDSIQFGTGYISKSADLFIATPFDILFLILPALLPETAKETKRLYLCLDDYLDKLSSSSSHWRALIAQYPTLKNRIEERISQFCDTVDAGDEKMYRLSNNKLLEVLFQKAERICSKGLPASMEEKFIKPVLDIPIMNIKRDESSLGPTPEALSVQTEDSQCSSISSTTADSQTTEESVSTVAASVDSVEEVKPALTTPPDVPNLLRLRTALNYILSSYLSPLHSSSLQSLIDSQPSTLSIPDFTLLTTHLATVAKLKAEAAAMRSMLDNISVKRQLDDDEEKITEREEKKRRKEEEEKRKKNESRGVKQLKKVDTSASIDSAKTARFQ</sequence>
<dbReference type="Proteomes" id="UP000800093">
    <property type="component" value="Unassembled WGS sequence"/>
</dbReference>
<dbReference type="OrthoDB" id="29098at2759"/>
<evidence type="ECO:0000256" key="4">
    <source>
        <dbReference type="ARBA" id="ARBA00024778"/>
    </source>
</evidence>
<evidence type="ECO:0000256" key="5">
    <source>
        <dbReference type="ARBA" id="ARBA00033464"/>
    </source>
</evidence>
<reference evidence="10" key="1">
    <citation type="journal article" date="2020" name="Stud. Mycol.">
        <title>101 Dothideomycetes genomes: A test case for predicting lifestyles and emergence of pathogens.</title>
        <authorList>
            <person name="Haridas S."/>
            <person name="Albert R."/>
            <person name="Binder M."/>
            <person name="Bloem J."/>
            <person name="LaButti K."/>
            <person name="Salamov A."/>
            <person name="Andreopoulos B."/>
            <person name="Baker S."/>
            <person name="Barry K."/>
            <person name="Bills G."/>
            <person name="Bluhm B."/>
            <person name="Cannon C."/>
            <person name="Castanera R."/>
            <person name="Culley D."/>
            <person name="Daum C."/>
            <person name="Ezra D."/>
            <person name="Gonzalez J."/>
            <person name="Henrissat B."/>
            <person name="Kuo A."/>
            <person name="Liang C."/>
            <person name="Lipzen A."/>
            <person name="Lutzoni F."/>
            <person name="Magnuson J."/>
            <person name="Mondo S."/>
            <person name="Nolan M."/>
            <person name="Ohm R."/>
            <person name="Pangilinan J."/>
            <person name="Park H.-J."/>
            <person name="Ramirez L."/>
            <person name="Alfaro M."/>
            <person name="Sun H."/>
            <person name="Tritt A."/>
            <person name="Yoshinaga Y."/>
            <person name="Zwiers L.-H."/>
            <person name="Turgeon B."/>
            <person name="Goodwin S."/>
            <person name="Spatafora J."/>
            <person name="Crous P."/>
            <person name="Grigoriev I."/>
        </authorList>
    </citation>
    <scope>NUCLEOTIDE SEQUENCE [LARGE SCALE GENOMIC DNA]</scope>
    <source>
        <strain evidence="10">CBS 304.66</strain>
    </source>
</reference>
<feature type="domain" description="Ribonuclease H2 subunit B wHTH" evidence="7">
    <location>
        <begin position="129"/>
        <end position="329"/>
    </location>
</feature>
<comment type="subcellular location">
    <subcellularLocation>
        <location evidence="1">Nucleus</location>
    </subcellularLocation>
</comment>
<feature type="compositionally biased region" description="Basic and acidic residues" evidence="6">
    <location>
        <begin position="385"/>
        <end position="416"/>
    </location>
</feature>
<proteinExistence type="predicted"/>
<keyword evidence="10" id="KW-1185">Reference proteome</keyword>
<feature type="domain" description="Rnh202 triple barrel" evidence="8">
    <location>
        <begin position="37"/>
        <end position="126"/>
    </location>
</feature>
<feature type="region of interest" description="Disordered" evidence="6">
    <location>
        <begin position="1"/>
        <end position="32"/>
    </location>
</feature>
<dbReference type="InterPro" id="IPR019024">
    <property type="entry name" value="RNase_H2_suB_wHTH"/>
</dbReference>
<feature type="compositionally biased region" description="Polar residues" evidence="6">
    <location>
        <begin position="417"/>
        <end position="430"/>
    </location>
</feature>
<feature type="compositionally biased region" description="Polar residues" evidence="6">
    <location>
        <begin position="255"/>
        <end position="274"/>
    </location>
</feature>
<accession>A0A9P4KHA4</accession>
<organism evidence="9 10">
    <name type="scientific">Lojkania enalia</name>
    <dbReference type="NCBI Taxonomy" id="147567"/>
    <lineage>
        <taxon>Eukaryota</taxon>
        <taxon>Fungi</taxon>
        <taxon>Dikarya</taxon>
        <taxon>Ascomycota</taxon>
        <taxon>Pezizomycotina</taxon>
        <taxon>Dothideomycetes</taxon>
        <taxon>Pleosporomycetidae</taxon>
        <taxon>Pleosporales</taxon>
        <taxon>Pleosporales incertae sedis</taxon>
        <taxon>Lojkania</taxon>
    </lineage>
</organism>
<evidence type="ECO:0000256" key="2">
    <source>
        <dbReference type="ARBA" id="ARBA00019062"/>
    </source>
</evidence>
<dbReference type="PANTHER" id="PTHR13383:SF11">
    <property type="entry name" value="RIBONUCLEASE H2 SUBUNIT B"/>
    <property type="match status" value="1"/>
</dbReference>
<feature type="region of interest" description="Disordered" evidence="6">
    <location>
        <begin position="379"/>
        <end position="430"/>
    </location>
</feature>
<dbReference type="Gene3D" id="1.10.20.120">
    <property type="match status" value="1"/>
</dbReference>
<evidence type="ECO:0000259" key="7">
    <source>
        <dbReference type="Pfam" id="PF09468"/>
    </source>
</evidence>
<dbReference type="Pfam" id="PF17745">
    <property type="entry name" value="Ydr279_N"/>
    <property type="match status" value="1"/>
</dbReference>
<dbReference type="Pfam" id="PF09468">
    <property type="entry name" value="RNase_H2-Ydr279"/>
    <property type="match status" value="1"/>
</dbReference>
<keyword evidence="3" id="KW-0539">Nucleus</keyword>
<evidence type="ECO:0000256" key="1">
    <source>
        <dbReference type="ARBA" id="ARBA00004123"/>
    </source>
</evidence>
<dbReference type="GO" id="GO:0032299">
    <property type="term" value="C:ribonuclease H2 complex"/>
    <property type="evidence" value="ECO:0007669"/>
    <property type="project" value="InterPro"/>
</dbReference>
<evidence type="ECO:0000256" key="6">
    <source>
        <dbReference type="SAM" id="MobiDB-lite"/>
    </source>
</evidence>
<dbReference type="GO" id="GO:0005654">
    <property type="term" value="C:nucleoplasm"/>
    <property type="evidence" value="ECO:0007669"/>
    <property type="project" value="TreeGrafter"/>
</dbReference>
<comment type="function">
    <text evidence="4">Non catalytic subunit of RNase H2, an endonuclease that specifically degrades the RNA of RNA:DNA hybrids. Participates in DNA replication, possibly by mediating the removal of lagging-strand Okazaki fragment RNA primers during DNA replication. Mediates the excision of single ribonucleotides from DNA:RNA duplexes.</text>
</comment>
<evidence type="ECO:0000256" key="3">
    <source>
        <dbReference type="ARBA" id="ARBA00023242"/>
    </source>
</evidence>
<dbReference type="EMBL" id="ML986588">
    <property type="protein sequence ID" value="KAF2268007.1"/>
    <property type="molecule type" value="Genomic_DNA"/>
</dbReference>
<dbReference type="AlphaFoldDB" id="A0A9P4KHA4"/>
<feature type="region of interest" description="Disordered" evidence="6">
    <location>
        <begin position="244"/>
        <end position="283"/>
    </location>
</feature>
<dbReference type="InterPro" id="IPR041195">
    <property type="entry name" value="Rnh202_N"/>
</dbReference>
<gene>
    <name evidence="9" type="ORF">CC78DRAFT_565797</name>
</gene>
<protein>
    <recommendedName>
        <fullName evidence="2">Ribonuclease H2 subunit B</fullName>
    </recommendedName>
    <alternativeName>
        <fullName evidence="5">Ribonuclease HI subunit B</fullName>
    </alternativeName>
</protein>
<dbReference type="InterPro" id="IPR040456">
    <property type="entry name" value="RNase_H2_suB"/>
</dbReference>
<comment type="caution">
    <text evidence="9">The sequence shown here is derived from an EMBL/GenBank/DDBJ whole genome shotgun (WGS) entry which is preliminary data.</text>
</comment>
<dbReference type="CDD" id="cd09270">
    <property type="entry name" value="RNase_H2-B"/>
    <property type="match status" value="1"/>
</dbReference>
<evidence type="ECO:0000313" key="10">
    <source>
        <dbReference type="Proteomes" id="UP000800093"/>
    </source>
</evidence>
<dbReference type="GO" id="GO:0006401">
    <property type="term" value="P:RNA catabolic process"/>
    <property type="evidence" value="ECO:0007669"/>
    <property type="project" value="TreeGrafter"/>
</dbReference>
<dbReference type="PANTHER" id="PTHR13383">
    <property type="entry name" value="RIBONUCLEASE H2 SUBUNIT B"/>
    <property type="match status" value="1"/>
</dbReference>
<feature type="compositionally biased region" description="Low complexity" evidence="6">
    <location>
        <begin position="13"/>
        <end position="22"/>
    </location>
</feature>
<evidence type="ECO:0000259" key="8">
    <source>
        <dbReference type="Pfam" id="PF17745"/>
    </source>
</evidence>
<name>A0A9P4KHA4_9PLEO</name>
<evidence type="ECO:0000313" key="9">
    <source>
        <dbReference type="EMBL" id="KAF2268007.1"/>
    </source>
</evidence>